<organism evidence="2 3">
    <name type="scientific">Daphnia sinensis</name>
    <dbReference type="NCBI Taxonomy" id="1820382"/>
    <lineage>
        <taxon>Eukaryota</taxon>
        <taxon>Metazoa</taxon>
        <taxon>Ecdysozoa</taxon>
        <taxon>Arthropoda</taxon>
        <taxon>Crustacea</taxon>
        <taxon>Branchiopoda</taxon>
        <taxon>Diplostraca</taxon>
        <taxon>Cladocera</taxon>
        <taxon>Anomopoda</taxon>
        <taxon>Daphniidae</taxon>
        <taxon>Daphnia</taxon>
        <taxon>Daphnia similis group</taxon>
    </lineage>
</organism>
<keyword evidence="1" id="KW-0812">Transmembrane</keyword>
<reference evidence="2" key="1">
    <citation type="submission" date="2022-05" db="EMBL/GenBank/DDBJ databases">
        <title>A multi-omics perspective on studying reproductive biology in Daphnia sinensis.</title>
        <authorList>
            <person name="Jia J."/>
        </authorList>
    </citation>
    <scope>NUCLEOTIDE SEQUENCE</scope>
    <source>
        <strain evidence="2">WSL</strain>
    </source>
</reference>
<gene>
    <name evidence="2" type="ORF">GHT06_005797</name>
</gene>
<keyword evidence="1" id="KW-0472">Membrane</keyword>
<feature type="transmembrane region" description="Helical" evidence="1">
    <location>
        <begin position="102"/>
        <end position="119"/>
    </location>
</feature>
<feature type="transmembrane region" description="Helical" evidence="1">
    <location>
        <begin position="26"/>
        <end position="47"/>
    </location>
</feature>
<name>A0AAD5KE66_9CRUS</name>
<evidence type="ECO:0000313" key="3">
    <source>
        <dbReference type="Proteomes" id="UP000820818"/>
    </source>
</evidence>
<comment type="caution">
    <text evidence="2">The sequence shown here is derived from an EMBL/GenBank/DDBJ whole genome shotgun (WGS) entry which is preliminary data.</text>
</comment>
<evidence type="ECO:0000313" key="2">
    <source>
        <dbReference type="EMBL" id="KAI9549909.1"/>
    </source>
</evidence>
<proteinExistence type="predicted"/>
<protein>
    <submittedName>
        <fullName evidence="2">Uncharacterized protein</fullName>
    </submittedName>
</protein>
<dbReference type="AlphaFoldDB" id="A0AAD5KE66"/>
<dbReference type="EMBL" id="WJBH02000205">
    <property type="protein sequence ID" value="KAI9549909.1"/>
    <property type="molecule type" value="Genomic_DNA"/>
</dbReference>
<keyword evidence="1" id="KW-1133">Transmembrane helix</keyword>
<sequence>MTLFAIPALGIIALERIIQTNEIKPLLIAGAVTGGSLILLALGAGLFRFDGAADANFPEWLIDALKQDRKSMLQASAWRSFGFVAAAFVLIFFALKQKISDLVLGLVLLALVTLDIWRVNRPYLNKDSFQENPSASYFAETPADKKIASDKTYFRVLDLSESLTASGRANYRFHSLGGYHGAKLRRYQDLLDNRISFELNDFVTKAQNGTFDFEGIQTINMLNTKYILAGAGEEMVFENPEANGAAWIPKEIIPAKSNQEEIELLEKLQTKTQATVNTAEFGATKAGSGQIKIGFLWSK</sequence>
<keyword evidence="3" id="KW-1185">Reference proteome</keyword>
<dbReference type="Proteomes" id="UP000820818">
    <property type="component" value="Unassembled WGS sequence"/>
</dbReference>
<evidence type="ECO:0000256" key="1">
    <source>
        <dbReference type="SAM" id="Phobius"/>
    </source>
</evidence>
<feature type="transmembrane region" description="Helical" evidence="1">
    <location>
        <begin position="77"/>
        <end position="95"/>
    </location>
</feature>
<accession>A0AAD5KE66</accession>